<organism evidence="2 3">
    <name type="scientific">Aspergillus granulosus</name>
    <dbReference type="NCBI Taxonomy" id="176169"/>
    <lineage>
        <taxon>Eukaryota</taxon>
        <taxon>Fungi</taxon>
        <taxon>Dikarya</taxon>
        <taxon>Ascomycota</taxon>
        <taxon>Pezizomycotina</taxon>
        <taxon>Eurotiomycetes</taxon>
        <taxon>Eurotiomycetidae</taxon>
        <taxon>Eurotiales</taxon>
        <taxon>Aspergillaceae</taxon>
        <taxon>Aspergillus</taxon>
        <taxon>Aspergillus subgen. Nidulantes</taxon>
    </lineage>
</organism>
<sequence>MVAQYNNPKSSRYGPTEISEAFEISLGSVSVEYKRHAMYAPSEWLYEIASSVLSLGITITIACIFWYMDNKPMSDWSGPISLSATIAILTTAYSAAVMHGVSQFIGQLKWRCFKVGPQKLSNFEVFDAATRGVWGSILLLTTLKWNLATIGALITILRLAYAPFTQQVVLLEERDIVSPDPSATFGYSHQYYRELAEGVSNSRFGSVPQDPNMQSAIVQALYGTNATTTPFNCPGACRWPGSYLTLSFKSNCKNVTQETLRSEHCNGTQYQARCNMTTPGGLLLTTRYSFTEYGTSHMMNATSMLNSFGGALPDTFPEITRFAIYRSTPDHNYQPENINITECSLSLSSSHLIGAKANGSDFSFETVHEIDFSDGNNPWQFTTDDGLSGYLYTNESQVGTINVPPLKIGYTDIVALENFFTSPTIVTEWVEGNFENENLGLAAALTGDIDIIERFNSMASRMTDYLRNGPNAQLALGERVRSVPFIVIRWPYYALPVLTEVLAIVFAVSTVLSNRGCHIPLWKSSALAVLACQHDRHLRMLQSTVKDIEELQKGARKTAARLQ</sequence>
<dbReference type="Proteomes" id="UP001610334">
    <property type="component" value="Unassembled WGS sequence"/>
</dbReference>
<keyword evidence="1" id="KW-0812">Transmembrane</keyword>
<keyword evidence="1" id="KW-0472">Membrane</keyword>
<comment type="caution">
    <text evidence="2">The sequence shown here is derived from an EMBL/GenBank/DDBJ whole genome shotgun (WGS) entry which is preliminary data.</text>
</comment>
<evidence type="ECO:0000256" key="1">
    <source>
        <dbReference type="SAM" id="Phobius"/>
    </source>
</evidence>
<dbReference type="Pfam" id="PF11374">
    <property type="entry name" value="DUF3176"/>
    <property type="match status" value="1"/>
</dbReference>
<dbReference type="PANTHER" id="PTHR35394:SF5">
    <property type="entry name" value="DUF3176 DOMAIN-CONTAINING PROTEIN"/>
    <property type="match status" value="1"/>
</dbReference>
<feature type="transmembrane region" description="Helical" evidence="1">
    <location>
        <begin position="80"/>
        <end position="101"/>
    </location>
</feature>
<name>A0ABR4GRM7_9EURO</name>
<keyword evidence="1" id="KW-1133">Transmembrane helix</keyword>
<accession>A0ABR4GRM7</accession>
<dbReference type="EMBL" id="JBFXLT010000271">
    <property type="protein sequence ID" value="KAL2801666.1"/>
    <property type="molecule type" value="Genomic_DNA"/>
</dbReference>
<dbReference type="PANTHER" id="PTHR35394">
    <property type="entry name" value="DUF3176 DOMAIN-CONTAINING PROTEIN"/>
    <property type="match status" value="1"/>
</dbReference>
<evidence type="ECO:0000313" key="3">
    <source>
        <dbReference type="Proteomes" id="UP001610334"/>
    </source>
</evidence>
<evidence type="ECO:0000313" key="2">
    <source>
        <dbReference type="EMBL" id="KAL2801666.1"/>
    </source>
</evidence>
<evidence type="ECO:0008006" key="4">
    <source>
        <dbReference type="Google" id="ProtNLM"/>
    </source>
</evidence>
<reference evidence="2 3" key="1">
    <citation type="submission" date="2024-07" db="EMBL/GenBank/DDBJ databases">
        <title>Section-level genome sequencing and comparative genomics of Aspergillus sections Usti and Cavernicolus.</title>
        <authorList>
            <consortium name="Lawrence Berkeley National Laboratory"/>
            <person name="Nybo J.L."/>
            <person name="Vesth T.C."/>
            <person name="Theobald S."/>
            <person name="Frisvad J.C."/>
            <person name="Larsen T.O."/>
            <person name="Kjaerboelling I."/>
            <person name="Rothschild-Mancinelli K."/>
            <person name="Lyhne E.K."/>
            <person name="Kogle M.E."/>
            <person name="Barry K."/>
            <person name="Clum A."/>
            <person name="Na H."/>
            <person name="Ledsgaard L."/>
            <person name="Lin J."/>
            <person name="Lipzen A."/>
            <person name="Kuo A."/>
            <person name="Riley R."/>
            <person name="Mondo S."/>
            <person name="Labutti K."/>
            <person name="Haridas S."/>
            <person name="Pangalinan J."/>
            <person name="Salamov A.A."/>
            <person name="Simmons B.A."/>
            <person name="Magnuson J.K."/>
            <person name="Chen J."/>
            <person name="Drula E."/>
            <person name="Henrissat B."/>
            <person name="Wiebenga A."/>
            <person name="Lubbers R.J."/>
            <person name="Gomes A.C."/>
            <person name="Makela M.R."/>
            <person name="Stajich J."/>
            <person name="Grigoriev I.V."/>
            <person name="Mortensen U.H."/>
            <person name="De Vries R.P."/>
            <person name="Baker S.E."/>
            <person name="Andersen M.R."/>
        </authorList>
    </citation>
    <scope>NUCLEOTIDE SEQUENCE [LARGE SCALE GENOMIC DNA]</scope>
    <source>
        <strain evidence="2 3">CBS 588.65</strain>
    </source>
</reference>
<dbReference type="InterPro" id="IPR021514">
    <property type="entry name" value="DUF3176"/>
</dbReference>
<proteinExistence type="predicted"/>
<gene>
    <name evidence="2" type="ORF">BJX63DRAFT_442041</name>
</gene>
<keyword evidence="3" id="KW-1185">Reference proteome</keyword>
<protein>
    <recommendedName>
        <fullName evidence="4">Acid phosphatase protein</fullName>
    </recommendedName>
</protein>
<feature type="transmembrane region" description="Helical" evidence="1">
    <location>
        <begin position="44"/>
        <end position="68"/>
    </location>
</feature>